<keyword evidence="2" id="KW-1185">Reference proteome</keyword>
<dbReference type="Proteomes" id="UP000265520">
    <property type="component" value="Unassembled WGS sequence"/>
</dbReference>
<sequence>MDLGFVVVGFMAPSITAAPERRVDM</sequence>
<name>A0A392RND8_9FABA</name>
<feature type="non-terminal residue" evidence="1">
    <location>
        <position position="25"/>
    </location>
</feature>
<evidence type="ECO:0000313" key="1">
    <source>
        <dbReference type="EMBL" id="MCI37722.1"/>
    </source>
</evidence>
<protein>
    <submittedName>
        <fullName evidence="1">Uncharacterized protein</fullName>
    </submittedName>
</protein>
<accession>A0A392RND8</accession>
<proteinExistence type="predicted"/>
<organism evidence="1 2">
    <name type="scientific">Trifolium medium</name>
    <dbReference type="NCBI Taxonomy" id="97028"/>
    <lineage>
        <taxon>Eukaryota</taxon>
        <taxon>Viridiplantae</taxon>
        <taxon>Streptophyta</taxon>
        <taxon>Embryophyta</taxon>
        <taxon>Tracheophyta</taxon>
        <taxon>Spermatophyta</taxon>
        <taxon>Magnoliopsida</taxon>
        <taxon>eudicotyledons</taxon>
        <taxon>Gunneridae</taxon>
        <taxon>Pentapetalae</taxon>
        <taxon>rosids</taxon>
        <taxon>fabids</taxon>
        <taxon>Fabales</taxon>
        <taxon>Fabaceae</taxon>
        <taxon>Papilionoideae</taxon>
        <taxon>50 kb inversion clade</taxon>
        <taxon>NPAAA clade</taxon>
        <taxon>Hologalegina</taxon>
        <taxon>IRL clade</taxon>
        <taxon>Trifolieae</taxon>
        <taxon>Trifolium</taxon>
    </lineage>
</organism>
<comment type="caution">
    <text evidence="1">The sequence shown here is derived from an EMBL/GenBank/DDBJ whole genome shotgun (WGS) entry which is preliminary data.</text>
</comment>
<dbReference type="AlphaFoldDB" id="A0A392RND8"/>
<dbReference type="EMBL" id="LXQA010247700">
    <property type="protein sequence ID" value="MCI37722.1"/>
    <property type="molecule type" value="Genomic_DNA"/>
</dbReference>
<evidence type="ECO:0000313" key="2">
    <source>
        <dbReference type="Proteomes" id="UP000265520"/>
    </source>
</evidence>
<reference evidence="1 2" key="1">
    <citation type="journal article" date="2018" name="Front. Plant Sci.">
        <title>Red Clover (Trifolium pratense) and Zigzag Clover (T. medium) - A Picture of Genomic Similarities and Differences.</title>
        <authorList>
            <person name="Dluhosova J."/>
            <person name="Istvanek J."/>
            <person name="Nedelnik J."/>
            <person name="Repkova J."/>
        </authorList>
    </citation>
    <scope>NUCLEOTIDE SEQUENCE [LARGE SCALE GENOMIC DNA]</scope>
    <source>
        <strain evidence="2">cv. 10/8</strain>
        <tissue evidence="1">Leaf</tissue>
    </source>
</reference>